<feature type="domain" description="Ricin B lectin" evidence="1">
    <location>
        <begin position="53"/>
        <end position="190"/>
    </location>
</feature>
<dbReference type="InterPro" id="IPR035992">
    <property type="entry name" value="Ricin_B-like_lectins"/>
</dbReference>
<reference evidence="2" key="1">
    <citation type="journal article" date="2014" name="Int. J. Syst. Evol. Microbiol.">
        <title>Complete genome sequence of Corynebacterium casei LMG S-19264T (=DSM 44701T), isolated from a smear-ripened cheese.</title>
        <authorList>
            <consortium name="US DOE Joint Genome Institute (JGI-PGF)"/>
            <person name="Walter F."/>
            <person name="Albersmeier A."/>
            <person name="Kalinowski J."/>
            <person name="Ruckert C."/>
        </authorList>
    </citation>
    <scope>NUCLEOTIDE SEQUENCE</scope>
    <source>
        <strain evidence="2">JCM 4646</strain>
    </source>
</reference>
<accession>A0A919DAA0</accession>
<dbReference type="PROSITE" id="PS50231">
    <property type="entry name" value="RICIN_B_LECTIN"/>
    <property type="match status" value="1"/>
</dbReference>
<gene>
    <name evidence="2" type="ORF">GCM10018781_77460</name>
</gene>
<dbReference type="EMBL" id="BNBO01000086">
    <property type="protein sequence ID" value="GHE25702.1"/>
    <property type="molecule type" value="Genomic_DNA"/>
</dbReference>
<keyword evidence="3" id="KW-1185">Reference proteome</keyword>
<dbReference type="RefSeq" id="WP_229928097.1">
    <property type="nucleotide sequence ID" value="NZ_BNBO01000086.1"/>
</dbReference>
<evidence type="ECO:0000259" key="1">
    <source>
        <dbReference type="SMART" id="SM00458"/>
    </source>
</evidence>
<protein>
    <recommendedName>
        <fullName evidence="1">Ricin B lectin domain-containing protein</fullName>
    </recommendedName>
</protein>
<dbReference type="Pfam" id="PF14200">
    <property type="entry name" value="RicinB_lectin_2"/>
    <property type="match status" value="2"/>
</dbReference>
<dbReference type="CDD" id="cd00161">
    <property type="entry name" value="beta-trefoil_Ricin-like"/>
    <property type="match status" value="1"/>
</dbReference>
<organism evidence="2 3">
    <name type="scientific">Kitasatospora indigofera</name>
    <dbReference type="NCBI Taxonomy" id="67307"/>
    <lineage>
        <taxon>Bacteria</taxon>
        <taxon>Bacillati</taxon>
        <taxon>Actinomycetota</taxon>
        <taxon>Actinomycetes</taxon>
        <taxon>Kitasatosporales</taxon>
        <taxon>Streptomycetaceae</taxon>
        <taxon>Kitasatospora</taxon>
    </lineage>
</organism>
<proteinExistence type="predicted"/>
<dbReference type="Gene3D" id="2.80.10.50">
    <property type="match status" value="2"/>
</dbReference>
<reference evidence="2" key="2">
    <citation type="submission" date="2020-09" db="EMBL/GenBank/DDBJ databases">
        <authorList>
            <person name="Sun Q."/>
            <person name="Ohkuma M."/>
        </authorList>
    </citation>
    <scope>NUCLEOTIDE SEQUENCE</scope>
    <source>
        <strain evidence="2">JCM 4646</strain>
    </source>
</reference>
<dbReference type="Proteomes" id="UP000617734">
    <property type="component" value="Unassembled WGS sequence"/>
</dbReference>
<dbReference type="SMART" id="SM00458">
    <property type="entry name" value="RICIN"/>
    <property type="match status" value="1"/>
</dbReference>
<evidence type="ECO:0000313" key="2">
    <source>
        <dbReference type="EMBL" id="GHE25702.1"/>
    </source>
</evidence>
<comment type="caution">
    <text evidence="2">The sequence shown here is derived from an EMBL/GenBank/DDBJ whole genome shotgun (WGS) entry which is preliminary data.</text>
</comment>
<evidence type="ECO:0000313" key="3">
    <source>
        <dbReference type="Proteomes" id="UP000617734"/>
    </source>
</evidence>
<sequence>MDAQFLTDNTFTCCQGTGLETQTKLMDSVYFWDDTSLYVNLGGAGHEWWFVPNGERRIQNLNSGLLLGVAGMSMAAGGLVVQWGDNGTADHRWLALRDADGAFRLRNLNSGKVLGVDGASTAAGAKVLQWDDSGTRDHLWRLRHGGADAFRIENVNSGKVLGVTGASTAAGAQVVQWDDSGTRDHLWRFV</sequence>
<dbReference type="AlphaFoldDB" id="A0A919DAA0"/>
<dbReference type="SUPFAM" id="SSF50370">
    <property type="entry name" value="Ricin B-like lectins"/>
    <property type="match status" value="1"/>
</dbReference>
<dbReference type="InterPro" id="IPR000772">
    <property type="entry name" value="Ricin_B_lectin"/>
</dbReference>
<name>A0A919DAA0_9ACTN</name>
<dbReference type="GeneID" id="95357963"/>